<keyword evidence="6" id="KW-1185">Reference proteome</keyword>
<keyword evidence="2" id="KW-0131">Cell cycle</keyword>
<dbReference type="InterPro" id="IPR032054">
    <property type="entry name" value="Cdt1_C"/>
</dbReference>
<dbReference type="EMBL" id="JAKWBI020000150">
    <property type="protein sequence ID" value="KAJ2901474.1"/>
    <property type="molecule type" value="Genomic_DNA"/>
</dbReference>
<dbReference type="Pfam" id="PF26121">
    <property type="entry name" value="HTH_CDT1"/>
    <property type="match status" value="1"/>
</dbReference>
<evidence type="ECO:0000313" key="5">
    <source>
        <dbReference type="EMBL" id="KAJ2901474.1"/>
    </source>
</evidence>
<evidence type="ECO:0000313" key="6">
    <source>
        <dbReference type="Proteomes" id="UP001201980"/>
    </source>
</evidence>
<comment type="caution">
    <text evidence="5">The sequence shown here is derived from an EMBL/GenBank/DDBJ whole genome shotgun (WGS) entry which is preliminary data.</text>
</comment>
<proteinExistence type="inferred from homology"/>
<evidence type="ECO:0000259" key="4">
    <source>
        <dbReference type="Pfam" id="PF16679"/>
    </source>
</evidence>
<feature type="region of interest" description="Disordered" evidence="3">
    <location>
        <begin position="1"/>
        <end position="24"/>
    </location>
</feature>
<gene>
    <name evidence="5" type="ORF">MKZ38_001815</name>
</gene>
<dbReference type="Gene3D" id="1.10.10.1420">
    <property type="entry name" value="DNA replication factor Cdt1, C-terminal WH domain"/>
    <property type="match status" value="1"/>
</dbReference>
<reference evidence="5" key="1">
    <citation type="submission" date="2022-07" db="EMBL/GenBank/DDBJ databases">
        <title>Draft genome sequence of Zalerion maritima ATCC 34329, a (micro)plastics degrading marine fungus.</title>
        <authorList>
            <person name="Paco A."/>
            <person name="Goncalves M.F.M."/>
            <person name="Rocha-Santos T.A.P."/>
            <person name="Alves A."/>
        </authorList>
    </citation>
    <scope>NUCLEOTIDE SEQUENCE</scope>
    <source>
        <strain evidence="5">ATCC 34329</strain>
    </source>
</reference>
<evidence type="ECO:0000256" key="2">
    <source>
        <dbReference type="ARBA" id="ARBA00023306"/>
    </source>
</evidence>
<feature type="compositionally biased region" description="Basic residues" evidence="3">
    <location>
        <begin position="108"/>
        <end position="122"/>
    </location>
</feature>
<dbReference type="AlphaFoldDB" id="A0AAD5WRP5"/>
<evidence type="ECO:0000256" key="1">
    <source>
        <dbReference type="ARBA" id="ARBA00008356"/>
    </source>
</evidence>
<feature type="region of interest" description="Disordered" evidence="3">
    <location>
        <begin position="180"/>
        <end position="224"/>
    </location>
</feature>
<protein>
    <recommendedName>
        <fullName evidence="4">DNA replication factor Cdt1 C-terminal domain-containing protein</fullName>
    </recommendedName>
</protein>
<dbReference type="InterPro" id="IPR038090">
    <property type="entry name" value="Cdt1_C_WH_dom_sf"/>
</dbReference>
<feature type="compositionally biased region" description="Low complexity" evidence="3">
    <location>
        <begin position="183"/>
        <end position="206"/>
    </location>
</feature>
<accession>A0AAD5WRP5</accession>
<feature type="compositionally biased region" description="Polar residues" evidence="3">
    <location>
        <begin position="145"/>
        <end position="156"/>
    </location>
</feature>
<feature type="region of interest" description="Disordered" evidence="3">
    <location>
        <begin position="68"/>
        <end position="156"/>
    </location>
</feature>
<organism evidence="5 6">
    <name type="scientific">Zalerion maritima</name>
    <dbReference type="NCBI Taxonomy" id="339359"/>
    <lineage>
        <taxon>Eukaryota</taxon>
        <taxon>Fungi</taxon>
        <taxon>Dikarya</taxon>
        <taxon>Ascomycota</taxon>
        <taxon>Pezizomycotina</taxon>
        <taxon>Sordariomycetes</taxon>
        <taxon>Lulworthiomycetidae</taxon>
        <taxon>Lulworthiales</taxon>
        <taxon>Lulworthiaceae</taxon>
        <taxon>Zalerion</taxon>
    </lineage>
</organism>
<evidence type="ECO:0000256" key="3">
    <source>
        <dbReference type="SAM" id="MobiDB-lite"/>
    </source>
</evidence>
<sequence length="563" mass="60508">MPAGVTKRGRGRPRKTEASSTINSFAKVSKASKLTTKKEAALNAAVSAGTEIKTTPVNNARVATALTPSLVARQTPTPQTKTRKRKAHAAPAVVSDTEDDVTPTVSPSKKKTCSPATKRARHFNGSPQQQKAAAATTATPRKTSRNQTQSELSGFVRASSTDSDLCVANNTLSRLRLGASFGTTRPKPLSPSLSSGSSSYATPATSDSEEPLEREHDLGDSAPPFPQDLQDVCNLFASFLKTLALHATYNGGGSVECKNLLPDVSRAWGRRAVSVADVRLILGILEYGKGNQQKQHKNLLKLADYGRNKHHIEISPDVYPLNEQAMRTIFDQTLQNLWRREHGNYLDSTAFLTALPTANITKKPVSRLTSGLGSLNKRKGQQTLQAFNESVAKKKGEALRVQAAAAEAAAKAKAEEDAQKSNKQPGGKLSVLDRVRAKESLLAQLATEPGRSPEACARRRTLQRCPEVAAVVGMMCTSSDMMGGAMARVSFPMATVSEKLKDSLGIGLSVEEGREAIRMLGVEVAPEWLKVLRVGGREHVVMMRGFTPGKGEVERRVKGRLAA</sequence>
<dbReference type="Proteomes" id="UP001201980">
    <property type="component" value="Unassembled WGS sequence"/>
</dbReference>
<name>A0AAD5WRP5_9PEZI</name>
<comment type="similarity">
    <text evidence="1">Belongs to the Cdt1 family.</text>
</comment>
<feature type="domain" description="DNA replication factor Cdt1 C-terminal" evidence="4">
    <location>
        <begin position="430"/>
        <end position="534"/>
    </location>
</feature>
<dbReference type="Pfam" id="PF16679">
    <property type="entry name" value="CDT1_C"/>
    <property type="match status" value="1"/>
</dbReference>